<proteinExistence type="predicted"/>
<comment type="caution">
    <text evidence="1">The sequence shown here is derived from an EMBL/GenBank/DDBJ whole genome shotgun (WGS) entry which is preliminary data.</text>
</comment>
<protein>
    <submittedName>
        <fullName evidence="1">Uncharacterized protein</fullName>
    </submittedName>
</protein>
<reference evidence="1 2" key="1">
    <citation type="submission" date="2018-08" db="EMBL/GenBank/DDBJ databases">
        <title>Proposal of Muricauda 72 sp.nov. and Muricauda NH166 sp.nov., isolated from seawater.</title>
        <authorList>
            <person name="Cheng H."/>
            <person name="Wu Y.-H."/>
            <person name="Guo L.-L."/>
            <person name="Xu X.-W."/>
        </authorList>
    </citation>
    <scope>NUCLEOTIDE SEQUENCE [LARGE SCALE GENOMIC DNA]</scope>
    <source>
        <strain evidence="1 2">NH166</strain>
    </source>
</reference>
<accession>A0A418N4B5</accession>
<evidence type="ECO:0000313" key="2">
    <source>
        <dbReference type="Proteomes" id="UP000284189"/>
    </source>
</evidence>
<dbReference type="EMBL" id="QXFJ01000030">
    <property type="protein sequence ID" value="RIV68720.1"/>
    <property type="molecule type" value="Genomic_DNA"/>
</dbReference>
<gene>
    <name evidence="1" type="ORF">D2U88_16150</name>
</gene>
<sequence>MHGQTMSDPKYIYCSFWLEVVHKLHSCIAYENEQDSFYQSLNPYVRVKYRRMFKDDFTEVLKCRLDPGEFKQGLESHQRHVERTNGAF</sequence>
<dbReference type="AlphaFoldDB" id="A0A418N4B5"/>
<evidence type="ECO:0000313" key="1">
    <source>
        <dbReference type="EMBL" id="RIV68720.1"/>
    </source>
</evidence>
<name>A0A418N4B5_9FLAO</name>
<organism evidence="1 2">
    <name type="scientific">Flagellimonas aequoris</name>
    <dbReference type="NCBI Taxonomy" id="2306997"/>
    <lineage>
        <taxon>Bacteria</taxon>
        <taxon>Pseudomonadati</taxon>
        <taxon>Bacteroidota</taxon>
        <taxon>Flavobacteriia</taxon>
        <taxon>Flavobacteriales</taxon>
        <taxon>Flavobacteriaceae</taxon>
        <taxon>Flagellimonas</taxon>
    </lineage>
</organism>
<dbReference type="Proteomes" id="UP000284189">
    <property type="component" value="Unassembled WGS sequence"/>
</dbReference>